<dbReference type="Proteomes" id="UP000325902">
    <property type="component" value="Unassembled WGS sequence"/>
</dbReference>
<keyword evidence="7" id="KW-1185">Reference proteome</keyword>
<accession>A0A5N5D7U9</accession>
<dbReference type="GO" id="GO:0071949">
    <property type="term" value="F:FAD binding"/>
    <property type="evidence" value="ECO:0007669"/>
    <property type="project" value="InterPro"/>
</dbReference>
<dbReference type="EMBL" id="VCHE01000059">
    <property type="protein sequence ID" value="KAB2573412.1"/>
    <property type="molecule type" value="Genomic_DNA"/>
</dbReference>
<evidence type="ECO:0000259" key="5">
    <source>
        <dbReference type="Pfam" id="PF01494"/>
    </source>
</evidence>
<gene>
    <name evidence="6" type="primary">tetX_3</name>
    <name evidence="6" type="ORF">DBV05_g7936</name>
</gene>
<organism evidence="6 7">
    <name type="scientific">Lasiodiplodia theobromae</name>
    <dbReference type="NCBI Taxonomy" id="45133"/>
    <lineage>
        <taxon>Eukaryota</taxon>
        <taxon>Fungi</taxon>
        <taxon>Dikarya</taxon>
        <taxon>Ascomycota</taxon>
        <taxon>Pezizomycotina</taxon>
        <taxon>Dothideomycetes</taxon>
        <taxon>Dothideomycetes incertae sedis</taxon>
        <taxon>Botryosphaeriales</taxon>
        <taxon>Botryosphaeriaceae</taxon>
        <taxon>Lasiodiplodia</taxon>
    </lineage>
</organism>
<dbReference type="InterPro" id="IPR036188">
    <property type="entry name" value="FAD/NAD-bd_sf"/>
</dbReference>
<dbReference type="InterPro" id="IPR002938">
    <property type="entry name" value="FAD-bd"/>
</dbReference>
<reference evidence="6 7" key="1">
    <citation type="journal article" date="2019" name="Sci. Rep.">
        <title>A multi-omics analysis of the grapevine pathogen Lasiodiplodia theobromae reveals that temperature affects the expression of virulence- and pathogenicity-related genes.</title>
        <authorList>
            <person name="Felix C."/>
            <person name="Meneses R."/>
            <person name="Goncalves M.F.M."/>
            <person name="Tilleman L."/>
            <person name="Duarte A.S."/>
            <person name="Jorrin-Novo J.V."/>
            <person name="Van de Peer Y."/>
            <person name="Deforce D."/>
            <person name="Van Nieuwerburgh F."/>
            <person name="Esteves A.C."/>
            <person name="Alves A."/>
        </authorList>
    </citation>
    <scope>NUCLEOTIDE SEQUENCE [LARGE SCALE GENOMIC DNA]</scope>
    <source>
        <strain evidence="6 7">LA-SOL3</strain>
    </source>
</reference>
<evidence type="ECO:0000256" key="3">
    <source>
        <dbReference type="ARBA" id="ARBA00023002"/>
    </source>
</evidence>
<dbReference type="PANTHER" id="PTHR46972:SF1">
    <property type="entry name" value="FAD DEPENDENT OXIDOREDUCTASE DOMAIN-CONTAINING PROTEIN"/>
    <property type="match status" value="1"/>
</dbReference>
<keyword evidence="3" id="KW-0560">Oxidoreductase</keyword>
<keyword evidence="1" id="KW-0285">Flavoprotein</keyword>
<evidence type="ECO:0000256" key="2">
    <source>
        <dbReference type="ARBA" id="ARBA00022827"/>
    </source>
</evidence>
<feature type="domain" description="FAD-binding" evidence="5">
    <location>
        <begin position="4"/>
        <end position="165"/>
    </location>
</feature>
<dbReference type="Pfam" id="PF01494">
    <property type="entry name" value="FAD_binding_3"/>
    <property type="match status" value="2"/>
</dbReference>
<evidence type="ECO:0000256" key="4">
    <source>
        <dbReference type="ARBA" id="ARBA00023033"/>
    </source>
</evidence>
<dbReference type="GO" id="GO:0004497">
    <property type="term" value="F:monooxygenase activity"/>
    <property type="evidence" value="ECO:0007669"/>
    <property type="project" value="UniProtKB-KW"/>
</dbReference>
<dbReference type="PANTHER" id="PTHR46972">
    <property type="entry name" value="MONOOXYGENASE ASQM-RELATED"/>
    <property type="match status" value="1"/>
</dbReference>
<comment type="caution">
    <text evidence="6">The sequence shown here is derived from an EMBL/GenBank/DDBJ whole genome shotgun (WGS) entry which is preliminary data.</text>
</comment>
<proteinExistence type="predicted"/>
<evidence type="ECO:0000256" key="1">
    <source>
        <dbReference type="ARBA" id="ARBA00022630"/>
    </source>
</evidence>
<dbReference type="SUPFAM" id="SSF51905">
    <property type="entry name" value="FAD/NAD(P)-binding domain"/>
    <property type="match status" value="1"/>
</dbReference>
<evidence type="ECO:0000313" key="6">
    <source>
        <dbReference type="EMBL" id="KAB2573412.1"/>
    </source>
</evidence>
<dbReference type="PRINTS" id="PR00420">
    <property type="entry name" value="RNGMNOXGNASE"/>
</dbReference>
<keyword evidence="4" id="KW-0503">Monooxygenase</keyword>
<dbReference type="AlphaFoldDB" id="A0A5N5D7U9"/>
<keyword evidence="2" id="KW-0274">FAD</keyword>
<dbReference type="OrthoDB" id="655030at2759"/>
<evidence type="ECO:0000313" key="7">
    <source>
        <dbReference type="Proteomes" id="UP000325902"/>
    </source>
</evidence>
<name>A0A5N5D7U9_9PEZI</name>
<sequence length="387" mass="42868">MTPEIAIVGGGPSGLALAAILERKGLGNYIVYERGSEHVPPRGGCLDLHPGSGQRAMKEAGVYDEFERMSRDGPATIHEVWDFDGNQVTGWGEGRDAPEIDRFKLRQALLTAIPKEKVVWDTMVESAERGADGQVVLKFADGSTRSGFKLVVGADGVNSKIRHLVHPVKPIFTRHVYLSGKINPSNPFYPKMKSMAKEGSMIVMGKRKHMFNQTQGDGHYRIDIGFEGDEDFAGKLVDFRDEQAVKKFLLQDDQFGTICPEFKEIIEKAEGPFWPWLLYYFPPESLNWETVPGVALIGDAAHVTTPYVGDGANCALRDSVYLALSLQKYGITTEAVTEYEKEMFPYAIDVITRSRKSESLFFAEDAPKGFVEMMKTGTLVGVADDTL</sequence>
<protein>
    <submittedName>
        <fullName evidence="6">Tetracycline resistance protein from transposon</fullName>
    </submittedName>
</protein>
<feature type="domain" description="FAD-binding" evidence="5">
    <location>
        <begin position="294"/>
        <end position="328"/>
    </location>
</feature>
<dbReference type="Gene3D" id="3.50.50.60">
    <property type="entry name" value="FAD/NAD(P)-binding domain"/>
    <property type="match status" value="1"/>
</dbReference>